<protein>
    <submittedName>
        <fullName evidence="2">Alpha/beta fold hydrolase</fullName>
    </submittedName>
</protein>
<keyword evidence="2" id="KW-0378">Hydrolase</keyword>
<dbReference type="Pfam" id="PF00561">
    <property type="entry name" value="Abhydrolase_1"/>
    <property type="match status" value="1"/>
</dbReference>
<evidence type="ECO:0000313" key="3">
    <source>
        <dbReference type="Proteomes" id="UP000663088"/>
    </source>
</evidence>
<keyword evidence="3" id="KW-1185">Reference proteome</keyword>
<dbReference type="EMBL" id="CP065956">
    <property type="protein sequence ID" value="QSR87821.1"/>
    <property type="molecule type" value="Genomic_DNA"/>
</dbReference>
<dbReference type="InterPro" id="IPR052920">
    <property type="entry name" value="DNA-binding_regulatory"/>
</dbReference>
<sequence length="245" mass="27448">MDYQTIKILSYDNIELAGWLISSKPDSVKVKTPLIVIHGLGANKQFMMSYIQLAHELGFPVLAIDLRGHGESGPSLVTLGLKESMDLERWIEELKNKGYSSPVLWGTSLGAVTALLAGSRLKGKLKAIIADAPFDNLYNALITHAQVFFKIRPFPMVHIVAWHLKKSFGIDPLKVDCVRAAENIDCPLLILAAEKDVRMPVPMVRKVFDAAKCPKSWWIIPNANHELRTFDPHFKKTIAQFLHNL</sequence>
<name>A0ABX7PZ37_9BACT</name>
<evidence type="ECO:0000259" key="1">
    <source>
        <dbReference type="Pfam" id="PF00561"/>
    </source>
</evidence>
<dbReference type="PANTHER" id="PTHR43358:SF4">
    <property type="entry name" value="ALPHA_BETA HYDROLASE FOLD-1 DOMAIN-CONTAINING PROTEIN"/>
    <property type="match status" value="1"/>
</dbReference>
<dbReference type="SUPFAM" id="SSF53474">
    <property type="entry name" value="alpha/beta-Hydrolases"/>
    <property type="match status" value="1"/>
</dbReference>
<dbReference type="PANTHER" id="PTHR43358">
    <property type="entry name" value="ALPHA/BETA-HYDROLASE"/>
    <property type="match status" value="1"/>
</dbReference>
<dbReference type="Proteomes" id="UP000663088">
    <property type="component" value="Chromosome"/>
</dbReference>
<proteinExistence type="predicted"/>
<dbReference type="GO" id="GO:0016787">
    <property type="term" value="F:hydrolase activity"/>
    <property type="evidence" value="ECO:0007669"/>
    <property type="project" value="UniProtKB-KW"/>
</dbReference>
<evidence type="ECO:0000313" key="2">
    <source>
        <dbReference type="EMBL" id="QSR87821.1"/>
    </source>
</evidence>
<organism evidence="2 3">
    <name type="scientific">Candidatus Methylacidiphilum infernorum</name>
    <dbReference type="NCBI Taxonomy" id="511746"/>
    <lineage>
        <taxon>Bacteria</taxon>
        <taxon>Pseudomonadati</taxon>
        <taxon>Verrucomicrobiota</taxon>
        <taxon>Methylacidiphilae</taxon>
        <taxon>Methylacidiphilales</taxon>
        <taxon>Methylacidiphilaceae</taxon>
        <taxon>Methylacidiphilum (ex Ratnadevi et al. 2023)</taxon>
    </lineage>
</organism>
<dbReference type="InterPro" id="IPR029058">
    <property type="entry name" value="AB_hydrolase_fold"/>
</dbReference>
<reference evidence="2 3" key="1">
    <citation type="submission" date="2020-12" db="EMBL/GenBank/DDBJ databases">
        <authorList>
            <person name="Awala S.I."/>
            <person name="Gwak J.-H."/>
            <person name="Kim S.-J."/>
            <person name="Rhee S.-K."/>
        </authorList>
    </citation>
    <scope>NUCLEOTIDE SEQUENCE [LARGE SCALE GENOMIC DNA]</scope>
    <source>
        <strain evidence="2 3">IT5</strain>
    </source>
</reference>
<dbReference type="InterPro" id="IPR000073">
    <property type="entry name" value="AB_hydrolase_1"/>
</dbReference>
<feature type="domain" description="AB hydrolase-1" evidence="1">
    <location>
        <begin position="33"/>
        <end position="146"/>
    </location>
</feature>
<dbReference type="Gene3D" id="3.40.50.1820">
    <property type="entry name" value="alpha/beta hydrolase"/>
    <property type="match status" value="1"/>
</dbReference>
<gene>
    <name evidence="2" type="ORF">EM20IM_09595</name>
</gene>
<accession>A0ABX7PZ37</accession>